<comment type="caution">
    <text evidence="1">The sequence shown here is derived from an EMBL/GenBank/DDBJ whole genome shotgun (WGS) entry which is preliminary data.</text>
</comment>
<proteinExistence type="predicted"/>
<evidence type="ECO:0000313" key="2">
    <source>
        <dbReference type="Proteomes" id="UP001595850"/>
    </source>
</evidence>
<reference evidence="2" key="1">
    <citation type="journal article" date="2019" name="Int. J. Syst. Evol. Microbiol.">
        <title>The Global Catalogue of Microorganisms (GCM) 10K type strain sequencing project: providing services to taxonomists for standard genome sequencing and annotation.</title>
        <authorList>
            <consortium name="The Broad Institute Genomics Platform"/>
            <consortium name="The Broad Institute Genome Sequencing Center for Infectious Disease"/>
            <person name="Wu L."/>
            <person name="Ma J."/>
        </authorList>
    </citation>
    <scope>NUCLEOTIDE SEQUENCE [LARGE SCALE GENOMIC DNA]</scope>
    <source>
        <strain evidence="2">TBRC 4489</strain>
    </source>
</reference>
<evidence type="ECO:0000313" key="1">
    <source>
        <dbReference type="EMBL" id="MFC4063067.1"/>
    </source>
</evidence>
<keyword evidence="2" id="KW-1185">Reference proteome</keyword>
<sequence length="124" mass="13770">MIRTINRRHLIGRVPVDVKRRSTGLLMIMMLAAVPALSTAAPLDRRVRSLTDAEYLALDESFLESFSERRKEGPWKKEALPAGSFPHWMTADGVVRDVRTSSAPPPIGIEIVEPPGCPEISDSY</sequence>
<organism evidence="1 2">
    <name type="scientific">Planomonospora corallina</name>
    <dbReference type="NCBI Taxonomy" id="1806052"/>
    <lineage>
        <taxon>Bacteria</taxon>
        <taxon>Bacillati</taxon>
        <taxon>Actinomycetota</taxon>
        <taxon>Actinomycetes</taxon>
        <taxon>Streptosporangiales</taxon>
        <taxon>Streptosporangiaceae</taxon>
        <taxon>Planomonospora</taxon>
    </lineage>
</organism>
<dbReference type="Proteomes" id="UP001595850">
    <property type="component" value="Unassembled WGS sequence"/>
</dbReference>
<protein>
    <submittedName>
        <fullName evidence="1">Uncharacterized protein</fullName>
    </submittedName>
</protein>
<dbReference type="EMBL" id="JBHSBM010000075">
    <property type="protein sequence ID" value="MFC4063067.1"/>
    <property type="molecule type" value="Genomic_DNA"/>
</dbReference>
<accession>A0ABV8IG25</accession>
<dbReference type="RefSeq" id="WP_377294739.1">
    <property type="nucleotide sequence ID" value="NZ_JBHSBM010000075.1"/>
</dbReference>
<name>A0ABV8IG25_9ACTN</name>
<gene>
    <name evidence="1" type="ORF">ACFOWE_32720</name>
</gene>